<dbReference type="PANTHER" id="PTHR22760">
    <property type="entry name" value="GLYCOSYLTRANSFERASE"/>
    <property type="match status" value="1"/>
</dbReference>
<feature type="signal peptide" evidence="9">
    <location>
        <begin position="1"/>
        <end position="31"/>
    </location>
</feature>
<dbReference type="VEuPathDB" id="TriTrypDB:LdCL_360017700"/>
<organism evidence="10 11">
    <name type="scientific">Leishmania donovani</name>
    <dbReference type="NCBI Taxonomy" id="5661"/>
    <lineage>
        <taxon>Eukaryota</taxon>
        <taxon>Discoba</taxon>
        <taxon>Euglenozoa</taxon>
        <taxon>Kinetoplastea</taxon>
        <taxon>Metakinetoplastina</taxon>
        <taxon>Trypanosomatida</taxon>
        <taxon>Trypanosomatidae</taxon>
        <taxon>Leishmaniinae</taxon>
        <taxon>Leishmania</taxon>
    </lineage>
</organism>
<proteinExistence type="inferred from homology"/>
<comment type="subcellular location">
    <subcellularLocation>
        <location evidence="1 8">Endoplasmic reticulum membrane</location>
        <topology evidence="1 8">Multi-pass membrane protein</topology>
    </subcellularLocation>
</comment>
<dbReference type="GO" id="GO:0006506">
    <property type="term" value="P:GPI anchor biosynthetic process"/>
    <property type="evidence" value="ECO:0007669"/>
    <property type="project" value="TreeGrafter"/>
</dbReference>
<keyword evidence="9" id="KW-0732">Signal</keyword>
<feature type="transmembrane region" description="Helical" evidence="8">
    <location>
        <begin position="426"/>
        <end position="448"/>
    </location>
</feature>
<keyword evidence="5 8" id="KW-0256">Endoplasmic reticulum</keyword>
<dbReference type="EMBL" id="CP029535">
    <property type="protein sequence ID" value="AYU83471.1"/>
    <property type="molecule type" value="Genomic_DNA"/>
</dbReference>
<sequence>MDVLGAFSRWPRPLQSRWLLLLLLLYRVTLCLTLQTAESPDEWWQSEEVAYKMVFGRGQLTWEWDEAIRSYVFPAIFAAPLLVLKCTGTDTALTVWASSRCVQAFIFFAHDCTMLALAQRLDDLRRCLNSRRSGRHAFSAPLSSTVSESTGAKCRTPTIASTTLAMVVVEWFLINTGVRSYSNVPESLFFLLSLYQTSYPLFLLWAGVACAMRVTAAFAALPVFIVHAWRLCGEMGVARCLLIAFTTVGMVVGISAGVCFVDYIFYNRLVFTPYNFLKFNYLLGVSKYYGVHAPYWYFVTLPAMAAPFVFFLVWMPVCWCWMQEAEKHHMSGSAPHAQSTLFSGSSSRTLRQEIKRWAFVGAPTLMIYSSLEHKEMRFVYFLLPLLLLISSVVVVFLCTSSLSALKQSSRVRRRSWCLAVPSADMVRRLFTLSWAASAVFTIALLYGYRRGAPTLFREIRGADRHFGHLETLARCYGTPGFAQLHGKVDRLEWVDCRMRLDAVSGVPVVTQDRLFTEQPKAYALWRYLRVASRLDVEDGGKESVGKLSKDAWWREMLRVMPKGEAPALPDAIILFQNTAILLEADLLRPMGYRRLVVVFHTLHSFEEHEDRYLELWSPETAQKSES</sequence>
<keyword evidence="11" id="KW-1185">Reference proteome</keyword>
<keyword evidence="6 8" id="KW-1133">Transmembrane helix</keyword>
<evidence type="ECO:0000256" key="7">
    <source>
        <dbReference type="ARBA" id="ARBA00023136"/>
    </source>
</evidence>
<evidence type="ECO:0000256" key="1">
    <source>
        <dbReference type="ARBA" id="ARBA00004477"/>
    </source>
</evidence>
<dbReference type="GO" id="GO:0000026">
    <property type="term" value="F:alpha-1,2-mannosyltransferase activity"/>
    <property type="evidence" value="ECO:0007669"/>
    <property type="project" value="TreeGrafter"/>
</dbReference>
<keyword evidence="2 8" id="KW-0328">Glycosyltransferase</keyword>
<comment type="similarity">
    <text evidence="8">Belongs to the glycosyltransferase 22 family.</text>
</comment>
<name>A0A3Q8IJ48_LEIDO</name>
<dbReference type="AlphaFoldDB" id="A0A3Q8IJ48"/>
<evidence type="ECO:0000256" key="4">
    <source>
        <dbReference type="ARBA" id="ARBA00022692"/>
    </source>
</evidence>
<evidence type="ECO:0000256" key="6">
    <source>
        <dbReference type="ARBA" id="ARBA00022989"/>
    </source>
</evidence>
<feature type="transmembrane region" description="Helical" evidence="8">
    <location>
        <begin position="377"/>
        <end position="405"/>
    </location>
</feature>
<accession>A0A3Q8IJ48</accession>
<dbReference type="VEuPathDB" id="TriTrypDB:LdBPK_361260.1"/>
<feature type="chain" id="PRO_5018729606" description="Mannosyltransferase" evidence="9">
    <location>
        <begin position="32"/>
        <end position="626"/>
    </location>
</feature>
<keyword evidence="4 8" id="KW-0812">Transmembrane</keyword>
<dbReference type="Proteomes" id="UP000274082">
    <property type="component" value="Chromosome 36"/>
</dbReference>
<dbReference type="EC" id="2.4.1.-" evidence="8"/>
<dbReference type="PANTHER" id="PTHR22760:SF4">
    <property type="entry name" value="GPI MANNOSYLTRANSFERASE 3"/>
    <property type="match status" value="1"/>
</dbReference>
<feature type="transmembrane region" description="Helical" evidence="8">
    <location>
        <begin position="295"/>
        <end position="321"/>
    </location>
</feature>
<keyword evidence="3" id="KW-0808">Transferase</keyword>
<evidence type="ECO:0000313" key="10">
    <source>
        <dbReference type="EMBL" id="AYU83471.1"/>
    </source>
</evidence>
<dbReference type="OrthoDB" id="416834at2759"/>
<evidence type="ECO:0000256" key="5">
    <source>
        <dbReference type="ARBA" id="ARBA00022824"/>
    </source>
</evidence>
<evidence type="ECO:0000256" key="9">
    <source>
        <dbReference type="SAM" id="SignalP"/>
    </source>
</evidence>
<evidence type="ECO:0000313" key="11">
    <source>
        <dbReference type="Proteomes" id="UP000274082"/>
    </source>
</evidence>
<feature type="transmembrane region" description="Helical" evidence="8">
    <location>
        <begin position="241"/>
        <end position="266"/>
    </location>
</feature>
<protein>
    <recommendedName>
        <fullName evidence="8">Mannosyltransferase</fullName>
        <ecNumber evidence="8">2.4.1.-</ecNumber>
    </recommendedName>
</protein>
<dbReference type="Pfam" id="PF03901">
    <property type="entry name" value="Glyco_transf_22"/>
    <property type="match status" value="1"/>
</dbReference>
<evidence type="ECO:0000256" key="2">
    <source>
        <dbReference type="ARBA" id="ARBA00022676"/>
    </source>
</evidence>
<evidence type="ECO:0000256" key="3">
    <source>
        <dbReference type="ARBA" id="ARBA00022679"/>
    </source>
</evidence>
<reference evidence="10 11" key="1">
    <citation type="journal article" date="2018" name="Sci. Rep.">
        <title>A complete Leishmania donovani reference genome identifies novel genetic variations associated with virulence.</title>
        <authorList>
            <person name="Lypaczewski P."/>
            <person name="Hoshizaki J."/>
            <person name="Zhang W.-W."/>
            <person name="McCall L.-I."/>
            <person name="Torcivia-Rodriguez J."/>
            <person name="Simonyan V."/>
            <person name="Kaur A."/>
            <person name="Dewar K."/>
            <person name="Matlashewski G."/>
        </authorList>
    </citation>
    <scope>NUCLEOTIDE SEQUENCE [LARGE SCALE GENOMIC DNA]</scope>
    <source>
        <strain evidence="10 11">LdCL</strain>
    </source>
</reference>
<gene>
    <name evidence="10" type="ORF">LdCL_360017700</name>
</gene>
<evidence type="ECO:0000256" key="8">
    <source>
        <dbReference type="RuleBase" id="RU363075"/>
    </source>
</evidence>
<feature type="transmembrane region" description="Helical" evidence="8">
    <location>
        <begin position="202"/>
        <end position="229"/>
    </location>
</feature>
<keyword evidence="7 8" id="KW-0472">Membrane</keyword>
<dbReference type="VEuPathDB" id="TriTrypDB:LDHU3_36.1600"/>
<dbReference type="GO" id="GO:0005789">
    <property type="term" value="C:endoplasmic reticulum membrane"/>
    <property type="evidence" value="ECO:0007669"/>
    <property type="project" value="UniProtKB-SubCell"/>
</dbReference>
<dbReference type="InterPro" id="IPR005599">
    <property type="entry name" value="GPI_mannosylTrfase"/>
</dbReference>